<organism evidence="1">
    <name type="scientific">Rhizophora mucronata</name>
    <name type="common">Asiatic mangrove</name>
    <dbReference type="NCBI Taxonomy" id="61149"/>
    <lineage>
        <taxon>Eukaryota</taxon>
        <taxon>Viridiplantae</taxon>
        <taxon>Streptophyta</taxon>
        <taxon>Embryophyta</taxon>
        <taxon>Tracheophyta</taxon>
        <taxon>Spermatophyta</taxon>
        <taxon>Magnoliopsida</taxon>
        <taxon>eudicotyledons</taxon>
        <taxon>Gunneridae</taxon>
        <taxon>Pentapetalae</taxon>
        <taxon>rosids</taxon>
        <taxon>fabids</taxon>
        <taxon>Malpighiales</taxon>
        <taxon>Rhizophoraceae</taxon>
        <taxon>Rhizophora</taxon>
    </lineage>
</organism>
<protein>
    <submittedName>
        <fullName evidence="1">Uncharacterized protein</fullName>
    </submittedName>
</protein>
<dbReference type="AlphaFoldDB" id="A0A2P2R514"/>
<sequence>MAIGVKQKISLHYPLKLL</sequence>
<accession>A0A2P2R514</accession>
<name>A0A2P2R514_RHIMU</name>
<reference evidence="1" key="1">
    <citation type="submission" date="2018-02" db="EMBL/GenBank/DDBJ databases">
        <title>Rhizophora mucronata_Transcriptome.</title>
        <authorList>
            <person name="Meera S.P."/>
            <person name="Sreeshan A."/>
            <person name="Augustine A."/>
        </authorList>
    </citation>
    <scope>NUCLEOTIDE SEQUENCE</scope>
    <source>
        <tissue evidence="1">Leaf</tissue>
    </source>
</reference>
<dbReference type="EMBL" id="GGEC01093869">
    <property type="protein sequence ID" value="MBX74353.1"/>
    <property type="molecule type" value="Transcribed_RNA"/>
</dbReference>
<proteinExistence type="predicted"/>
<evidence type="ECO:0000313" key="1">
    <source>
        <dbReference type="EMBL" id="MBX74353.1"/>
    </source>
</evidence>